<protein>
    <submittedName>
        <fullName evidence="3">NAD-dependent epimerase/dehydratase family protein</fullName>
    </submittedName>
</protein>
<sequence>MKTALVTGSAGFVGRHMTAELRARGWDVMPCDIANAVAPGTPTARWHDALHVFQAVTQPFDLVVHCAARAPHRAAIDGQPMNMAYNLQLDSAMFDWAVRTGQKRVLYLSSSAVYPVLLQDGDPRRLLHESATDMVHGIEPDAAYGWTKWTGEKMAAAAAAVGLPVHVVRPFSGYGEDQGEDWPFGAFIARARRREDPFTIWGSGDQVRDWIHISDVIAGALAVVDADVREPVNLCTGRGTRMYDLVQMICKQAGYRPTIFVQPDRPEGVAYRVGDPVRMNDIYRPKVTIEEGVARAVRQGAIM</sequence>
<dbReference type="InterPro" id="IPR001509">
    <property type="entry name" value="Epimerase_deHydtase"/>
</dbReference>
<dbReference type="Pfam" id="PF01370">
    <property type="entry name" value="Epimerase"/>
    <property type="match status" value="1"/>
</dbReference>
<dbReference type="Gene3D" id="3.40.50.720">
    <property type="entry name" value="NAD(P)-binding Rossmann-like Domain"/>
    <property type="match status" value="1"/>
</dbReference>
<dbReference type="RefSeq" id="WP_369279667.1">
    <property type="nucleotide sequence ID" value="NZ_JBJVMW010000053.1"/>
</dbReference>
<organism evidence="3 4">
    <name type="scientific">Streptomyces galilaeus</name>
    <dbReference type="NCBI Taxonomy" id="33899"/>
    <lineage>
        <taxon>Bacteria</taxon>
        <taxon>Bacillati</taxon>
        <taxon>Actinomycetota</taxon>
        <taxon>Actinomycetes</taxon>
        <taxon>Kitasatosporales</taxon>
        <taxon>Streptomycetaceae</taxon>
        <taxon>Streptomyces</taxon>
    </lineage>
</organism>
<dbReference type="EMBL" id="JBJVNE010000005">
    <property type="protein sequence ID" value="MFM9646597.1"/>
    <property type="molecule type" value="Genomic_DNA"/>
</dbReference>
<gene>
    <name evidence="3" type="ORF">ACKI1S_10645</name>
</gene>
<accession>A0ABW9IEL3</accession>
<proteinExistence type="inferred from homology"/>
<evidence type="ECO:0000313" key="4">
    <source>
        <dbReference type="Proteomes" id="UP001631993"/>
    </source>
</evidence>
<reference evidence="3 4" key="1">
    <citation type="submission" date="2024-12" db="EMBL/GenBank/DDBJ databases">
        <title>Forecasting of Potato common scab and diversities of Pathogenic streptomyces spp. in china.</title>
        <authorList>
            <person name="Handique U."/>
            <person name="Wu J."/>
        </authorList>
    </citation>
    <scope>NUCLEOTIDE SEQUENCE [LARGE SCALE GENOMIC DNA]</scope>
    <source>
        <strain evidence="3 4">ZRIMU1585</strain>
    </source>
</reference>
<keyword evidence="4" id="KW-1185">Reference proteome</keyword>
<name>A0ABW9IEL3_STRGJ</name>
<dbReference type="PANTHER" id="PTHR43000">
    <property type="entry name" value="DTDP-D-GLUCOSE 4,6-DEHYDRATASE-RELATED"/>
    <property type="match status" value="1"/>
</dbReference>
<dbReference type="Proteomes" id="UP001631993">
    <property type="component" value="Unassembled WGS sequence"/>
</dbReference>
<evidence type="ECO:0000313" key="3">
    <source>
        <dbReference type="EMBL" id="MFM9646597.1"/>
    </source>
</evidence>
<dbReference type="Gene3D" id="3.90.25.10">
    <property type="entry name" value="UDP-galactose 4-epimerase, domain 1"/>
    <property type="match status" value="1"/>
</dbReference>
<feature type="domain" description="NAD-dependent epimerase/dehydratase" evidence="2">
    <location>
        <begin position="4"/>
        <end position="233"/>
    </location>
</feature>
<dbReference type="SUPFAM" id="SSF51735">
    <property type="entry name" value="NAD(P)-binding Rossmann-fold domains"/>
    <property type="match status" value="1"/>
</dbReference>
<dbReference type="InterPro" id="IPR036291">
    <property type="entry name" value="NAD(P)-bd_dom_sf"/>
</dbReference>
<evidence type="ECO:0000259" key="2">
    <source>
        <dbReference type="Pfam" id="PF01370"/>
    </source>
</evidence>
<comment type="caution">
    <text evidence="3">The sequence shown here is derived from an EMBL/GenBank/DDBJ whole genome shotgun (WGS) entry which is preliminary data.</text>
</comment>
<evidence type="ECO:0000256" key="1">
    <source>
        <dbReference type="ARBA" id="ARBA00007637"/>
    </source>
</evidence>
<comment type="similarity">
    <text evidence="1">Belongs to the NAD(P)-dependent epimerase/dehydratase family.</text>
</comment>